<dbReference type="Pfam" id="PF09005">
    <property type="entry name" value="FUBP_C"/>
    <property type="match status" value="1"/>
</dbReference>
<dbReference type="KEGG" id="cel:CELE_M01A10.1"/>
<feature type="domain" description="K Homology" evidence="6">
    <location>
        <begin position="147"/>
        <end position="218"/>
    </location>
</feature>
<dbReference type="GO" id="GO:0006397">
    <property type="term" value="P:mRNA processing"/>
    <property type="evidence" value="ECO:0000318"/>
    <property type="project" value="GO_Central"/>
</dbReference>
<dbReference type="SMR" id="P91393"/>
<dbReference type="AGR" id="WB:WBGene00019692"/>
<dbReference type="eggNOG" id="KOG1676">
    <property type="taxonomic scope" value="Eukaryota"/>
</dbReference>
<dbReference type="GO" id="GO:0003729">
    <property type="term" value="F:mRNA binding"/>
    <property type="evidence" value="ECO:0000318"/>
    <property type="project" value="GO_Central"/>
</dbReference>
<gene>
    <name evidence="7 9" type="primary">fubl-4</name>
    <name evidence="9" type="synonym">fubp-3.4</name>
    <name evidence="7" type="ORF">CELE_M01A10.1</name>
    <name evidence="9" type="ORF">M01A10.1</name>
</gene>
<dbReference type="CTD" id="187350"/>
<evidence type="ECO:0000259" key="6">
    <source>
        <dbReference type="SMART" id="SM00322"/>
    </source>
</evidence>
<dbReference type="InterPro" id="IPR004087">
    <property type="entry name" value="KH_dom"/>
</dbReference>
<evidence type="ECO:0000256" key="3">
    <source>
        <dbReference type="ARBA" id="ARBA00023242"/>
    </source>
</evidence>
<dbReference type="InParanoid" id="P91393"/>
<dbReference type="PROSITE" id="PS50084">
    <property type="entry name" value="KH_TYPE_1"/>
    <property type="match status" value="4"/>
</dbReference>
<evidence type="ECO:0000313" key="9">
    <source>
        <dbReference type="WormBase" id="M01A10.1"/>
    </source>
</evidence>
<sequence length="586" mass="64146">MDKHISSSTDTARKRDFDERSEGSDEYEEYAPPCKLTKGDIDYRVDTSTTVIKASVSIPEESVGLVIGRNGVEIQAISQKSGCRVQIVAEPSTTGYRSVDIYGISENIEVAKKLINEVVARGRKLSQEPLPCSVPQFQPIPAVSNSSKVTIIIPIPANKCGAIIGKKGEQMRKLRSWTNCDFILIQENNIADSVKPLQITGQPKEVEHAKALVADILDGFDECPPAGMAGNSPVAAMSLQVKVPRSTVGAIMGLQGSNIKKISNETETKIQFMPDDDPKLMERTLVVIGNKNKVYVCARLLQKIVEANSENANTPISLFYMLIPASKCGLVIGRGGETIRQINKESGAYCEMSRDPSISAIEKQFVIRGSETQVEHAKHLIRVKVGDIPPNTPYINTRAAQPLQFSHQNPTAIDSWRAQPFTTQHQNSLSLPQPQAHQFPNLMAYSARLGYQSHPPQHNSNVYASTIQQSLNSPSASVVASNSRFLESLSSVEGASEPGPSLYARYVTEVEQSEKQLALLAAQKADSSAPNYESDDNKARIMETDYSAQWLQYYTQNGDEAAAEAVRNRIAELKQLGESVGYPAHN</sequence>
<dbReference type="InterPro" id="IPR004088">
    <property type="entry name" value="KH_dom_type_1"/>
</dbReference>
<dbReference type="SMART" id="SM00322">
    <property type="entry name" value="KH"/>
    <property type="match status" value="4"/>
</dbReference>
<dbReference type="Pfam" id="PF00013">
    <property type="entry name" value="KH_1"/>
    <property type="match status" value="4"/>
</dbReference>
<keyword evidence="2" id="KW-0677">Repeat</keyword>
<dbReference type="OrthoDB" id="5204190at2759"/>
<dbReference type="GO" id="GO:0006355">
    <property type="term" value="P:regulation of DNA-templated transcription"/>
    <property type="evidence" value="ECO:0007669"/>
    <property type="project" value="InterPro"/>
</dbReference>
<evidence type="ECO:0000313" key="7">
    <source>
        <dbReference type="EMBL" id="CCD72087.1"/>
    </source>
</evidence>
<evidence type="ECO:0000313" key="8">
    <source>
        <dbReference type="Proteomes" id="UP000001940"/>
    </source>
</evidence>
<evidence type="ECO:0000256" key="4">
    <source>
        <dbReference type="PROSITE-ProRule" id="PRU00117"/>
    </source>
</evidence>
<dbReference type="Gene3D" id="3.30.1370.10">
    <property type="entry name" value="K Homology domain, type 1"/>
    <property type="match status" value="4"/>
</dbReference>
<dbReference type="AlphaFoldDB" id="P91393"/>
<dbReference type="FunCoup" id="P91393">
    <property type="interactions" value="3063"/>
</dbReference>
<accession>P91393</accession>
<dbReference type="GO" id="GO:0005737">
    <property type="term" value="C:cytoplasm"/>
    <property type="evidence" value="ECO:0000318"/>
    <property type="project" value="GO_Central"/>
</dbReference>
<dbReference type="PANTHER" id="PTHR10288">
    <property type="entry name" value="KH DOMAIN CONTAINING RNA BINDING PROTEIN"/>
    <property type="match status" value="1"/>
</dbReference>
<evidence type="ECO:0000256" key="1">
    <source>
        <dbReference type="ARBA" id="ARBA00004123"/>
    </source>
</evidence>
<dbReference type="EMBL" id="BX284601">
    <property type="protein sequence ID" value="CCD72087.1"/>
    <property type="molecule type" value="Genomic_DNA"/>
</dbReference>
<proteinExistence type="predicted"/>
<dbReference type="UCSC" id="M01A10.1">
    <property type="organism name" value="c. elegans"/>
</dbReference>
<feature type="domain" description="K Homology" evidence="6">
    <location>
        <begin position="315"/>
        <end position="386"/>
    </location>
</feature>
<dbReference type="Reactome" id="R-CEL-450604">
    <property type="pathway name" value="KSRP (KHSRP) binds and destabilizes mRNA"/>
</dbReference>
<evidence type="ECO:0000256" key="5">
    <source>
        <dbReference type="SAM" id="MobiDB-lite"/>
    </source>
</evidence>
<dbReference type="PeptideAtlas" id="P91393"/>
<dbReference type="GO" id="GO:0000381">
    <property type="term" value="P:regulation of alternative mRNA splicing, via spliceosome"/>
    <property type="evidence" value="ECO:0000318"/>
    <property type="project" value="GO_Central"/>
</dbReference>
<dbReference type="GO" id="GO:0005634">
    <property type="term" value="C:nucleus"/>
    <property type="evidence" value="ECO:0000318"/>
    <property type="project" value="GO_Central"/>
</dbReference>
<reference evidence="7 8" key="1">
    <citation type="journal article" date="1998" name="Science">
        <title>Genome sequence of the nematode C. elegans: a platform for investigating biology.</title>
        <authorList>
            <consortium name="The C. elegans sequencing consortium"/>
            <person name="Sulson J.E."/>
            <person name="Waterston R."/>
        </authorList>
    </citation>
    <scope>NUCLEOTIDE SEQUENCE [LARGE SCALE GENOMIC DNA]</scope>
    <source>
        <strain evidence="7 8">Bristol N2</strain>
    </source>
</reference>
<dbReference type="WormBase" id="M01A10.1">
    <property type="protein sequence ID" value="CE41683"/>
    <property type="gene ID" value="WBGene00019692"/>
    <property type="gene designation" value="fubl-4"/>
</dbReference>
<dbReference type="CDD" id="cd22399">
    <property type="entry name" value="KH-I_FUBP_rpt4"/>
    <property type="match status" value="1"/>
</dbReference>
<feature type="domain" description="K Homology" evidence="6">
    <location>
        <begin position="235"/>
        <end position="306"/>
    </location>
</feature>
<feature type="domain" description="K Homology" evidence="6">
    <location>
        <begin position="50"/>
        <end position="120"/>
    </location>
</feature>
<keyword evidence="4" id="KW-0694">RNA-binding</keyword>
<dbReference type="Bgee" id="WBGene00019692">
    <property type="expression patterns" value="Expressed in germ line (C elegans) and 4 other cell types or tissues"/>
</dbReference>
<dbReference type="InterPro" id="IPR015096">
    <property type="entry name" value="FUBP_C"/>
</dbReference>
<keyword evidence="3" id="KW-0539">Nucleus</keyword>
<dbReference type="Proteomes" id="UP000001940">
    <property type="component" value="Chromosome I"/>
</dbReference>
<dbReference type="PhylomeDB" id="P91393"/>
<keyword evidence="8" id="KW-1185">Reference proteome</keyword>
<dbReference type="SUPFAM" id="SSF54791">
    <property type="entry name" value="Eukaryotic type KH-domain (KH-domain type I)"/>
    <property type="match status" value="4"/>
</dbReference>
<name>P91393_CAEEL</name>
<evidence type="ECO:0000256" key="2">
    <source>
        <dbReference type="ARBA" id="ARBA00022737"/>
    </source>
</evidence>
<feature type="region of interest" description="Disordered" evidence="5">
    <location>
        <begin position="1"/>
        <end position="32"/>
    </location>
</feature>
<dbReference type="RefSeq" id="NP_491627.2">
    <property type="nucleotide sequence ID" value="NM_059226.7"/>
</dbReference>
<dbReference type="PaxDb" id="6239-M01A10.1"/>
<dbReference type="STRING" id="6239.M01A10.1.1"/>
<protein>
    <submittedName>
        <fullName evidence="7">K Homology domain-containing protein</fullName>
    </submittedName>
</protein>
<comment type="subcellular location">
    <subcellularLocation>
        <location evidence="1">Nucleus</location>
    </subcellularLocation>
</comment>
<feature type="compositionally biased region" description="Basic and acidic residues" evidence="5">
    <location>
        <begin position="1"/>
        <end position="23"/>
    </location>
</feature>
<organism evidence="7 8">
    <name type="scientific">Caenorhabditis elegans</name>
    <dbReference type="NCBI Taxonomy" id="6239"/>
    <lineage>
        <taxon>Eukaryota</taxon>
        <taxon>Metazoa</taxon>
        <taxon>Ecdysozoa</taxon>
        <taxon>Nematoda</taxon>
        <taxon>Chromadorea</taxon>
        <taxon>Rhabditida</taxon>
        <taxon>Rhabditina</taxon>
        <taxon>Rhabditomorpha</taxon>
        <taxon>Rhabditoidea</taxon>
        <taxon>Rhabditidae</taxon>
        <taxon>Peloderinae</taxon>
        <taxon>Caenorhabditis</taxon>
    </lineage>
</organism>
<dbReference type="HOGENOM" id="CLU_014285_2_1_1"/>
<dbReference type="GeneID" id="187350"/>
<dbReference type="InterPro" id="IPR036612">
    <property type="entry name" value="KH_dom_type_1_sf"/>
</dbReference>